<dbReference type="EMBL" id="JAMKBI010000001">
    <property type="protein sequence ID" value="MCZ8531822.1"/>
    <property type="molecule type" value="Genomic_DNA"/>
</dbReference>
<dbReference type="AlphaFoldDB" id="A0A9X3L620"/>
<dbReference type="Proteomes" id="UP001152172">
    <property type="component" value="Unassembled WGS sequence"/>
</dbReference>
<organism evidence="2 3">
    <name type="scientific">Psychrobacillus psychrodurans</name>
    <dbReference type="NCBI Taxonomy" id="126157"/>
    <lineage>
        <taxon>Bacteria</taxon>
        <taxon>Bacillati</taxon>
        <taxon>Bacillota</taxon>
        <taxon>Bacilli</taxon>
        <taxon>Bacillales</taxon>
        <taxon>Bacillaceae</taxon>
        <taxon>Psychrobacillus</taxon>
    </lineage>
</organism>
<comment type="caution">
    <text evidence="2">The sequence shown here is derived from an EMBL/GenBank/DDBJ whole genome shotgun (WGS) entry which is preliminary data.</text>
</comment>
<name>A0A9X3L620_9BACI</name>
<dbReference type="RefSeq" id="WP_269920516.1">
    <property type="nucleotide sequence ID" value="NZ_JAMKBI010000001.1"/>
</dbReference>
<protein>
    <submittedName>
        <fullName evidence="2">PIG-L family deacetylase</fullName>
    </submittedName>
</protein>
<dbReference type="Pfam" id="PF02585">
    <property type="entry name" value="PIG-L"/>
    <property type="match status" value="1"/>
</dbReference>
<comment type="cofactor">
    <cofactor evidence="1">
        <name>Zn(2+)</name>
        <dbReference type="ChEBI" id="CHEBI:29105"/>
    </cofactor>
</comment>
<evidence type="ECO:0000256" key="1">
    <source>
        <dbReference type="ARBA" id="ARBA00001947"/>
    </source>
</evidence>
<accession>A0A9X3L620</accession>
<proteinExistence type="predicted"/>
<reference evidence="2" key="1">
    <citation type="submission" date="2022-05" db="EMBL/GenBank/DDBJ databases">
        <authorList>
            <person name="Colautti A."/>
            <person name="Iacumin L."/>
        </authorList>
    </citation>
    <scope>NUCLEOTIDE SEQUENCE</scope>
    <source>
        <strain evidence="2">DSM 30747</strain>
    </source>
</reference>
<dbReference type="SUPFAM" id="SSF102588">
    <property type="entry name" value="LmbE-like"/>
    <property type="match status" value="1"/>
</dbReference>
<dbReference type="InterPro" id="IPR024078">
    <property type="entry name" value="LmbE-like_dom_sf"/>
</dbReference>
<evidence type="ECO:0000313" key="3">
    <source>
        <dbReference type="Proteomes" id="UP001152172"/>
    </source>
</evidence>
<evidence type="ECO:0000313" key="2">
    <source>
        <dbReference type="EMBL" id="MCZ8531822.1"/>
    </source>
</evidence>
<sequence length="222" mass="25617">MTKKIIVLTPHPDDETLGCGGTLLKYLNNGDQIYWLIVTGMNRQYAEERRASRQKEIQRVADAYQFTKVFQLDYPAAELDQVSTGDLINCISEVFKEIEPNIVYVPYPGDIHSDHKIVFDTTMACTKWFRYPSVKRVLVYETLSETDFAIDPDIRKFNPNVFVNIENFLDKKIDIMNIYASEISEFPFPRSEKAIRSLAYIRGAASGYEAAESFMLLKEREN</sequence>
<dbReference type="PANTHER" id="PTHR12993:SF11">
    <property type="entry name" value="N-ACETYLGLUCOSAMINYL-PHOSPHATIDYLINOSITOL DE-N-ACETYLASE"/>
    <property type="match status" value="1"/>
</dbReference>
<dbReference type="PANTHER" id="PTHR12993">
    <property type="entry name" value="N-ACETYLGLUCOSAMINYL-PHOSPHATIDYLINOSITOL DE-N-ACETYLASE-RELATED"/>
    <property type="match status" value="1"/>
</dbReference>
<dbReference type="Gene3D" id="3.40.50.10320">
    <property type="entry name" value="LmbE-like"/>
    <property type="match status" value="1"/>
</dbReference>
<keyword evidence="3" id="KW-1185">Reference proteome</keyword>
<dbReference type="InterPro" id="IPR003737">
    <property type="entry name" value="GlcNAc_PI_deacetylase-related"/>
</dbReference>
<gene>
    <name evidence="2" type="ORF">M9R61_00515</name>
</gene>
<dbReference type="GO" id="GO:0016811">
    <property type="term" value="F:hydrolase activity, acting on carbon-nitrogen (but not peptide) bonds, in linear amides"/>
    <property type="evidence" value="ECO:0007669"/>
    <property type="project" value="TreeGrafter"/>
</dbReference>